<gene>
    <name evidence="2" type="ORF">SAMN05660652_01409</name>
</gene>
<evidence type="ECO:0000313" key="3">
    <source>
        <dbReference type="Proteomes" id="UP000198607"/>
    </source>
</evidence>
<protein>
    <recommendedName>
        <fullName evidence="4">Extracellular solute-binding protein, family 3</fullName>
    </recommendedName>
</protein>
<feature type="chain" id="PRO_5011718498" description="Extracellular solute-binding protein, family 3" evidence="1">
    <location>
        <begin position="19"/>
        <end position="296"/>
    </location>
</feature>
<keyword evidence="3" id="KW-1185">Reference proteome</keyword>
<dbReference type="EMBL" id="FNCY01000004">
    <property type="protein sequence ID" value="SDH21186.1"/>
    <property type="molecule type" value="Genomic_DNA"/>
</dbReference>
<sequence length="296" mass="34131">MNWLRLLLALFFCGGVSAEPLRLTYPPPEAAGDERHSYYWELLEAALTANRDRFGDFEMHPYPLPMTFQRGVAEVETGKGLVNIVSRATNRDLETRLLPIRIPLDKGLLGARMFLVMPETQAKLERVRTLKELQEFTIGQNPAWTDVKILQSAGFNVVLSEGYSTLFAKLAAGRFDLFSRGIIEIESEWRNNRDERPGLSIEKRFLLHYPMPRYFFVPRTAEGARMAERIEDGLLRLRRSGEFDRRFKKWKQLVLKDLQLSGRIVFRLANPELGPETPLADKSWWDDLAAELGHPR</sequence>
<evidence type="ECO:0008006" key="4">
    <source>
        <dbReference type="Google" id="ProtNLM"/>
    </source>
</evidence>
<dbReference type="RefSeq" id="WP_091935911.1">
    <property type="nucleotide sequence ID" value="NZ_FNCY01000004.1"/>
</dbReference>
<dbReference type="Proteomes" id="UP000198607">
    <property type="component" value="Unassembled WGS sequence"/>
</dbReference>
<dbReference type="STRING" id="83767.SAMN05660652_01409"/>
<keyword evidence="1" id="KW-0732">Signal</keyword>
<proteinExistence type="predicted"/>
<dbReference type="AlphaFoldDB" id="A0A1G8AK50"/>
<organism evidence="2 3">
    <name type="scientific">Propionivibrio dicarboxylicus</name>
    <dbReference type="NCBI Taxonomy" id="83767"/>
    <lineage>
        <taxon>Bacteria</taxon>
        <taxon>Pseudomonadati</taxon>
        <taxon>Pseudomonadota</taxon>
        <taxon>Betaproteobacteria</taxon>
        <taxon>Rhodocyclales</taxon>
        <taxon>Rhodocyclaceae</taxon>
        <taxon>Propionivibrio</taxon>
    </lineage>
</organism>
<evidence type="ECO:0000256" key="1">
    <source>
        <dbReference type="SAM" id="SignalP"/>
    </source>
</evidence>
<reference evidence="2 3" key="1">
    <citation type="submission" date="2016-10" db="EMBL/GenBank/DDBJ databases">
        <authorList>
            <person name="de Groot N.N."/>
        </authorList>
    </citation>
    <scope>NUCLEOTIDE SEQUENCE [LARGE SCALE GENOMIC DNA]</scope>
    <source>
        <strain evidence="2 3">DSM 5885</strain>
    </source>
</reference>
<dbReference type="SUPFAM" id="SSF53850">
    <property type="entry name" value="Periplasmic binding protein-like II"/>
    <property type="match status" value="1"/>
</dbReference>
<name>A0A1G8AK50_9RHOO</name>
<evidence type="ECO:0000313" key="2">
    <source>
        <dbReference type="EMBL" id="SDH21186.1"/>
    </source>
</evidence>
<feature type="signal peptide" evidence="1">
    <location>
        <begin position="1"/>
        <end position="18"/>
    </location>
</feature>
<dbReference type="OrthoDB" id="547680at2"/>
<accession>A0A1G8AK50</accession>